<evidence type="ECO:0000313" key="8">
    <source>
        <dbReference type="EMBL" id="CAA7058906.1"/>
    </source>
</evidence>
<dbReference type="InterPro" id="IPR036638">
    <property type="entry name" value="HLH_DNA-bd_sf"/>
</dbReference>
<organism evidence="8 9">
    <name type="scientific">Microthlaspi erraticum</name>
    <dbReference type="NCBI Taxonomy" id="1685480"/>
    <lineage>
        <taxon>Eukaryota</taxon>
        <taxon>Viridiplantae</taxon>
        <taxon>Streptophyta</taxon>
        <taxon>Embryophyta</taxon>
        <taxon>Tracheophyta</taxon>
        <taxon>Spermatophyta</taxon>
        <taxon>Magnoliopsida</taxon>
        <taxon>eudicotyledons</taxon>
        <taxon>Gunneridae</taxon>
        <taxon>Pentapetalae</taxon>
        <taxon>rosids</taxon>
        <taxon>malvids</taxon>
        <taxon>Brassicales</taxon>
        <taxon>Brassicaceae</taxon>
        <taxon>Coluteocarpeae</taxon>
        <taxon>Microthlaspi</taxon>
    </lineage>
</organism>
<evidence type="ECO:0000259" key="7">
    <source>
        <dbReference type="PROSITE" id="PS50888"/>
    </source>
</evidence>
<dbReference type="EMBL" id="CACVBM020001740">
    <property type="protein sequence ID" value="CAA7058906.1"/>
    <property type="molecule type" value="Genomic_DNA"/>
</dbReference>
<comment type="caution">
    <text evidence="8">The sequence shown here is derived from an EMBL/GenBank/DDBJ whole genome shotgun (WGS) entry which is preliminary data.</text>
</comment>
<sequence length="494" mass="54276">MENELFMNAALPPPPEMAAHFETPSSSSAMLNWALRDPNLALNSSPQDCFLWEKSTEQQQSIFDSALSSLVSSPTPSNSNFSGGCGAGDGFLIRELIGKLGNIGNSSGEIYGTPVSRSASCYATPMSSPPPPMMNRATPLTEFSGDPGFAERAAKFSCFGSRSFNGRTNSGLPVNNGNIINAGKLTRVSSTPSLNALASPEFASASRPMIPAGESTPKLPGEFSRKRKTVSKAKSKENPISTASPTPSFSKTAERKEDWDGKGIKSSEEKGGKRRREEEEDEEEGKGNKSNNNTKQPEPFKDYIHVRARRGQATDSHSLAERVRREKIGERMKLLQDLVPGCNKVTGKALMLDEIINYVQSLQRQVEFLSMKLSSVNDTRLDFNVDALVSKDVMIPSSSNRLHEERLQSESSNHHQQLNNYNSQLHPNMMLQSSMNSLETSTLARNFTHLPTLTQFTDSIPQYQMFSEEDLQSIVGMGVAHNTSNESQHMKIEL</sequence>
<evidence type="ECO:0000256" key="1">
    <source>
        <dbReference type="ARBA" id="ARBA00004123"/>
    </source>
</evidence>
<keyword evidence="2" id="KW-0805">Transcription regulation</keyword>
<dbReference type="GO" id="GO:0003700">
    <property type="term" value="F:DNA-binding transcription factor activity"/>
    <property type="evidence" value="ECO:0007669"/>
    <property type="project" value="TreeGrafter"/>
</dbReference>
<feature type="domain" description="BHLH" evidence="7">
    <location>
        <begin position="312"/>
        <end position="362"/>
    </location>
</feature>
<feature type="compositionally biased region" description="Polar residues" evidence="6">
    <location>
        <begin position="238"/>
        <end position="251"/>
    </location>
</feature>
<evidence type="ECO:0000256" key="5">
    <source>
        <dbReference type="ARBA" id="ARBA00023242"/>
    </source>
</evidence>
<evidence type="ECO:0000256" key="2">
    <source>
        <dbReference type="ARBA" id="ARBA00023015"/>
    </source>
</evidence>
<accession>A0A6D2LCT6</accession>
<keyword evidence="9" id="KW-1185">Reference proteome</keyword>
<dbReference type="CDD" id="cd18919">
    <property type="entry name" value="bHLH_AtBPE_like"/>
    <property type="match status" value="1"/>
</dbReference>
<dbReference type="InterPro" id="IPR011598">
    <property type="entry name" value="bHLH_dom"/>
</dbReference>
<dbReference type="AlphaFoldDB" id="A0A6D2LCT6"/>
<dbReference type="GO" id="GO:0003677">
    <property type="term" value="F:DNA binding"/>
    <property type="evidence" value="ECO:0007669"/>
    <property type="project" value="UniProtKB-KW"/>
</dbReference>
<dbReference type="SMART" id="SM00353">
    <property type="entry name" value="HLH"/>
    <property type="match status" value="1"/>
</dbReference>
<proteinExistence type="predicted"/>
<dbReference type="PANTHER" id="PTHR12565:SF325">
    <property type="entry name" value="TRANSCRIPTION FACTOR BHLH78"/>
    <property type="match status" value="1"/>
</dbReference>
<protein>
    <recommendedName>
        <fullName evidence="7">BHLH domain-containing protein</fullName>
    </recommendedName>
</protein>
<evidence type="ECO:0000256" key="6">
    <source>
        <dbReference type="SAM" id="MobiDB-lite"/>
    </source>
</evidence>
<dbReference type="Gene3D" id="4.10.280.10">
    <property type="entry name" value="Helix-loop-helix DNA-binding domain"/>
    <property type="match status" value="1"/>
</dbReference>
<feature type="region of interest" description="Disordered" evidence="6">
    <location>
        <begin position="205"/>
        <end position="299"/>
    </location>
</feature>
<dbReference type="Proteomes" id="UP000467841">
    <property type="component" value="Unassembled WGS sequence"/>
</dbReference>
<name>A0A6D2LCT6_9BRAS</name>
<comment type="subcellular location">
    <subcellularLocation>
        <location evidence="1">Nucleus</location>
    </subcellularLocation>
</comment>
<dbReference type="PANTHER" id="PTHR12565">
    <property type="entry name" value="STEROL REGULATORY ELEMENT-BINDING PROTEIN"/>
    <property type="match status" value="1"/>
</dbReference>
<evidence type="ECO:0000256" key="3">
    <source>
        <dbReference type="ARBA" id="ARBA00023125"/>
    </source>
</evidence>
<dbReference type="GO" id="GO:0046983">
    <property type="term" value="F:protein dimerization activity"/>
    <property type="evidence" value="ECO:0007669"/>
    <property type="project" value="InterPro"/>
</dbReference>
<keyword evidence="3" id="KW-0238">DNA-binding</keyword>
<feature type="compositionally biased region" description="Basic and acidic residues" evidence="6">
    <location>
        <begin position="252"/>
        <end position="277"/>
    </location>
</feature>
<evidence type="ECO:0000313" key="9">
    <source>
        <dbReference type="Proteomes" id="UP000467841"/>
    </source>
</evidence>
<dbReference type="PROSITE" id="PS50888">
    <property type="entry name" value="BHLH"/>
    <property type="match status" value="1"/>
</dbReference>
<reference evidence="8" key="1">
    <citation type="submission" date="2020-01" db="EMBL/GenBank/DDBJ databases">
        <authorList>
            <person name="Mishra B."/>
        </authorList>
    </citation>
    <scope>NUCLEOTIDE SEQUENCE [LARGE SCALE GENOMIC DNA]</scope>
</reference>
<dbReference type="GO" id="GO:0005634">
    <property type="term" value="C:nucleus"/>
    <property type="evidence" value="ECO:0007669"/>
    <property type="project" value="UniProtKB-SubCell"/>
</dbReference>
<evidence type="ECO:0000256" key="4">
    <source>
        <dbReference type="ARBA" id="ARBA00023163"/>
    </source>
</evidence>
<dbReference type="Pfam" id="PF00010">
    <property type="entry name" value="HLH"/>
    <property type="match status" value="1"/>
</dbReference>
<dbReference type="FunFam" id="4.10.280.10:FF:000002">
    <property type="entry name" value="Basic helix-loop-helix transcription factor"/>
    <property type="match status" value="1"/>
</dbReference>
<gene>
    <name evidence="8" type="ORF">MERR_LOCUS46142</name>
</gene>
<dbReference type="InterPro" id="IPR024097">
    <property type="entry name" value="bHLH_ZIP_TF"/>
</dbReference>
<keyword evidence="5" id="KW-0539">Nucleus</keyword>
<dbReference type="SUPFAM" id="SSF47459">
    <property type="entry name" value="HLH, helix-loop-helix DNA-binding domain"/>
    <property type="match status" value="1"/>
</dbReference>
<keyword evidence="4" id="KW-0804">Transcription</keyword>
<dbReference type="OrthoDB" id="1095591at2759"/>